<protein>
    <submittedName>
        <fullName evidence="3">D-aminoacylase</fullName>
    </submittedName>
</protein>
<dbReference type="Gene3D" id="3.30.1490.130">
    <property type="entry name" value="D-aminoacylase. Domain 3"/>
    <property type="match status" value="1"/>
</dbReference>
<organism evidence="3 4">
    <name type="scientific">Mucilaginibacter boryungensis</name>
    <dbReference type="NCBI Taxonomy" id="768480"/>
    <lineage>
        <taxon>Bacteria</taxon>
        <taxon>Pseudomonadati</taxon>
        <taxon>Bacteroidota</taxon>
        <taxon>Sphingobacteriia</taxon>
        <taxon>Sphingobacteriales</taxon>
        <taxon>Sphingobacteriaceae</taxon>
        <taxon>Mucilaginibacter</taxon>
    </lineage>
</organism>
<dbReference type="Pfam" id="PF07969">
    <property type="entry name" value="Amidohydro_3"/>
    <property type="match status" value="2"/>
</dbReference>
<dbReference type="InterPro" id="IPR050378">
    <property type="entry name" value="Metallo-dep_Hydrolases_sf"/>
</dbReference>
<proteinExistence type="predicted"/>
<gene>
    <name evidence="3" type="ORF">IRJ18_12030</name>
</gene>
<comment type="caution">
    <text evidence="3">The sequence shown here is derived from an EMBL/GenBank/DDBJ whole genome shotgun (WGS) entry which is preliminary data.</text>
</comment>
<feature type="signal peptide" evidence="1">
    <location>
        <begin position="1"/>
        <end position="19"/>
    </location>
</feature>
<feature type="domain" description="Amidohydrolase 3" evidence="2">
    <location>
        <begin position="383"/>
        <end position="503"/>
    </location>
</feature>
<dbReference type="RefSeq" id="WP_194106443.1">
    <property type="nucleotide sequence ID" value="NZ_JADFFM010000001.1"/>
</dbReference>
<dbReference type="CDD" id="cd01297">
    <property type="entry name" value="D-aminoacylase"/>
    <property type="match status" value="1"/>
</dbReference>
<dbReference type="InterPro" id="IPR013108">
    <property type="entry name" value="Amidohydro_3"/>
</dbReference>
<name>A0ABR9XI84_9SPHI</name>
<sequence length="527" mass="58065">MRYLKLLLLCCLLPAWAMAQNQYDVIIRNGKIIDGAGNPWFYGDVGILKNKVVAIGDLSKVKAAKNIDATGLIVAPGFIDVHTHIEGDEKKTPTADNFIYDGVTTVITGNCGGSEINLDKYFRRLDSIKLSINVASLVGHNDVRRAVLGQAAVTPDAVQLKKMQDIVEQAMRDGAVGFSTGLIYTPGLYSKTPEVVALAQAAAKYKGVYASHIRNESDKVFEAIAEAIDIGRQANMPVEISHFKVGKPNWNRSNEMIAMVEKARAEGLEVTVDQYPYTASSTTLNVLLPDWLLDGGRDSVYKRLDDPVIHQKVIKEMISDMKKRQRDHFDYAFIAHCDADTTLNGKNIQQINIEKGRKNNIPNEIETILDITKLGSAAMVFHGMNEDDVKNIMKYPLAMVASDSGIRLFGSGVPHPRGYGTNARVLGHYVREEKVLRLEDAVRKMTSLPAQKFHLAGRGLLQPGMFADVVVFDAATVNDESTYAKPHAYSQGFKYVLVNGIVTVDNFKHNGNRNGAILRGPGYTQNL</sequence>
<dbReference type="SUPFAM" id="SSF51556">
    <property type="entry name" value="Metallo-dependent hydrolases"/>
    <property type="match status" value="1"/>
</dbReference>
<evidence type="ECO:0000256" key="1">
    <source>
        <dbReference type="SAM" id="SignalP"/>
    </source>
</evidence>
<dbReference type="InterPro" id="IPR032466">
    <property type="entry name" value="Metal_Hydrolase"/>
</dbReference>
<evidence type="ECO:0000313" key="4">
    <source>
        <dbReference type="Proteomes" id="UP000632774"/>
    </source>
</evidence>
<reference evidence="3 4" key="1">
    <citation type="submission" date="2020-10" db="EMBL/GenBank/DDBJ databases">
        <title>Mucilaginibacter mali sp. nov., isolated from rhizosphere soil of apple orchard.</title>
        <authorList>
            <person name="Lee J.-S."/>
            <person name="Kim H.S."/>
            <person name="Kim J.-S."/>
        </authorList>
    </citation>
    <scope>NUCLEOTIDE SEQUENCE [LARGE SCALE GENOMIC DNA]</scope>
    <source>
        <strain evidence="3 4">KCTC 23157</strain>
    </source>
</reference>
<dbReference type="InterPro" id="IPR023100">
    <property type="entry name" value="D-aminoacylase_insert_dom_sf"/>
</dbReference>
<dbReference type="Gene3D" id="2.30.40.10">
    <property type="entry name" value="Urease, subunit C, domain 1"/>
    <property type="match status" value="1"/>
</dbReference>
<dbReference type="Proteomes" id="UP000632774">
    <property type="component" value="Unassembled WGS sequence"/>
</dbReference>
<feature type="domain" description="Amidohydrolase 3" evidence="2">
    <location>
        <begin position="67"/>
        <end position="241"/>
    </location>
</feature>
<evidence type="ECO:0000259" key="2">
    <source>
        <dbReference type="Pfam" id="PF07969"/>
    </source>
</evidence>
<dbReference type="InterPro" id="IPR011059">
    <property type="entry name" value="Metal-dep_hydrolase_composite"/>
</dbReference>
<dbReference type="SUPFAM" id="SSF51338">
    <property type="entry name" value="Composite domain of metallo-dependent hydrolases"/>
    <property type="match status" value="1"/>
</dbReference>
<dbReference type="PANTHER" id="PTHR11647">
    <property type="entry name" value="HYDRANTOINASE/DIHYDROPYRIMIDINASE FAMILY MEMBER"/>
    <property type="match status" value="1"/>
</dbReference>
<dbReference type="PANTHER" id="PTHR11647:SF1">
    <property type="entry name" value="COLLAPSIN RESPONSE MEDIATOR PROTEIN"/>
    <property type="match status" value="1"/>
</dbReference>
<feature type="chain" id="PRO_5046974578" evidence="1">
    <location>
        <begin position="20"/>
        <end position="527"/>
    </location>
</feature>
<dbReference type="Gene3D" id="3.20.20.140">
    <property type="entry name" value="Metal-dependent hydrolases"/>
    <property type="match status" value="1"/>
</dbReference>
<dbReference type="EMBL" id="JADFFM010000001">
    <property type="protein sequence ID" value="MBE9667092.1"/>
    <property type="molecule type" value="Genomic_DNA"/>
</dbReference>
<evidence type="ECO:0000313" key="3">
    <source>
        <dbReference type="EMBL" id="MBE9667092.1"/>
    </source>
</evidence>
<accession>A0ABR9XI84</accession>
<keyword evidence="1" id="KW-0732">Signal</keyword>
<keyword evidence="4" id="KW-1185">Reference proteome</keyword>